<dbReference type="AlphaFoldDB" id="A0A1G2UZG0"/>
<reference evidence="1 2" key="1">
    <citation type="journal article" date="2016" name="Nat. Commun.">
        <title>Thousands of microbial genomes shed light on interconnected biogeochemical processes in an aquifer system.</title>
        <authorList>
            <person name="Anantharaman K."/>
            <person name="Brown C.T."/>
            <person name="Hug L.A."/>
            <person name="Sharon I."/>
            <person name="Castelle C.J."/>
            <person name="Probst A.J."/>
            <person name="Thomas B.C."/>
            <person name="Singh A."/>
            <person name="Wilkins M.J."/>
            <person name="Karaoz U."/>
            <person name="Brodie E.L."/>
            <person name="Williams K.H."/>
            <person name="Hubbard S.S."/>
            <person name="Banfield J.F."/>
        </authorList>
    </citation>
    <scope>NUCLEOTIDE SEQUENCE [LARGE SCALE GENOMIC DNA]</scope>
</reference>
<name>A0A1G2UZG0_9BACT</name>
<evidence type="ECO:0000313" key="2">
    <source>
        <dbReference type="Proteomes" id="UP000177697"/>
    </source>
</evidence>
<proteinExistence type="predicted"/>
<gene>
    <name evidence="1" type="ORF">A2431_00335</name>
</gene>
<protein>
    <submittedName>
        <fullName evidence="1">Uncharacterized protein</fullName>
    </submittedName>
</protein>
<organism evidence="1 2">
    <name type="scientific">Candidatus Zambryskibacteria bacterium RIFOXYC1_FULL_39_10</name>
    <dbReference type="NCBI Taxonomy" id="1802779"/>
    <lineage>
        <taxon>Bacteria</taxon>
        <taxon>Candidatus Zambryskiibacteriota</taxon>
    </lineage>
</organism>
<dbReference type="EMBL" id="MHWW01000013">
    <property type="protein sequence ID" value="OHB14769.1"/>
    <property type="molecule type" value="Genomic_DNA"/>
</dbReference>
<comment type="caution">
    <text evidence="1">The sequence shown here is derived from an EMBL/GenBank/DDBJ whole genome shotgun (WGS) entry which is preliminary data.</text>
</comment>
<evidence type="ECO:0000313" key="1">
    <source>
        <dbReference type="EMBL" id="OHB14769.1"/>
    </source>
</evidence>
<dbReference type="Proteomes" id="UP000177697">
    <property type="component" value="Unassembled WGS sequence"/>
</dbReference>
<sequence>MCKKCAVIYIPFNKDIACPNCGNQADTEEHFDFIIDIANSMKAHKIRYGSFMPPAFFCDGSLAANIQSSCLKIFDKFEAAKPKDEKGWLSKAVVEKIEFSEEYKYLIKHITDIIFSIYGLYKKQNKFAPSKLKRWLSEELKKLLPYLP</sequence>
<accession>A0A1G2UZG0</accession>